<sequence length="272" mass="30682">MPRRHSTNPGGLPGEDMDDSLRRLIRMRQEQAKRDLNSDSDSDQGEGHSHRPHGPAKDDHYTNLSDSNEDHDDDDDNDIAMEENQHHDDQDEDEEIYEQEEVEDEDEEEDGDERDLANPGPRASFGRAADIFGQLSGMLSAVSSRIRPIVETLKHRDDPSEVMMGLDELADLLLVSTEDDFMGYFPVDTLAESLVSIMSDPMYTGNPEIMLLACRNVSNLMEAVSSSVTNLVHAGVVPVLCQKLLEIEYIDLAEQALSVRDIAFLNYFYYLY</sequence>
<feature type="region of interest" description="Disordered" evidence="4">
    <location>
        <begin position="1"/>
        <end position="125"/>
    </location>
</feature>
<reference evidence="6" key="2">
    <citation type="submission" date="2014-06" db="EMBL/GenBank/DDBJ databases">
        <title>The complete genome of Blastobotrys (Arxula) adeninivorans LS3 - a yeast of biotechnological interest.</title>
        <authorList>
            <person name="Kunze G."/>
            <person name="Gaillardin C."/>
            <person name="Czernicka M."/>
            <person name="Durrens P."/>
            <person name="Martin T."/>
            <person name="Boer E."/>
            <person name="Gabaldon T."/>
            <person name="Cruz J."/>
            <person name="Talla E."/>
            <person name="Marck C."/>
            <person name="Goffeau A."/>
            <person name="Barbe V."/>
            <person name="Baret P."/>
            <person name="Baronian K."/>
            <person name="Beier S."/>
            <person name="Bleykasten C."/>
            <person name="Bode R."/>
            <person name="Casaregola S."/>
            <person name="Despons L."/>
            <person name="Fairhead C."/>
            <person name="Giersberg M."/>
            <person name="Gierski P."/>
            <person name="Hahnel U."/>
            <person name="Hartmann A."/>
            <person name="Jankowska D."/>
            <person name="Jubin C."/>
            <person name="Jung P."/>
            <person name="Lafontaine I."/>
            <person name="Leh-Louis V."/>
            <person name="Lemaire M."/>
            <person name="Marcet-Houben M."/>
            <person name="Mascher M."/>
            <person name="Morel G."/>
            <person name="Richard G.-F."/>
            <person name="Riechen J."/>
            <person name="Sacerdot C."/>
            <person name="Sarkar A."/>
            <person name="Savel G."/>
            <person name="Schacherer J."/>
            <person name="Sherman D."/>
            <person name="Straub M.-L."/>
            <person name="Stein N."/>
            <person name="Thierry A."/>
            <person name="Trautwein-Schult A."/>
            <person name="Westhof E."/>
            <person name="Worch S."/>
            <person name="Dujon B."/>
            <person name="Souciet J.-L."/>
            <person name="Wincker P."/>
            <person name="Scholz U."/>
            <person name="Neuveglise N."/>
        </authorList>
    </citation>
    <scope>NUCLEOTIDE SEQUENCE</scope>
    <source>
        <strain evidence="6">LS3</strain>
    </source>
</reference>
<evidence type="ECO:0000256" key="4">
    <source>
        <dbReference type="SAM" id="MobiDB-lite"/>
    </source>
</evidence>
<dbReference type="InterPro" id="IPR016024">
    <property type="entry name" value="ARM-type_fold"/>
</dbReference>
<dbReference type="InterPro" id="IPR057948">
    <property type="entry name" value="TPR_TRIP12_N"/>
</dbReference>
<dbReference type="EC" id="2.3.2.26" evidence="2"/>
<dbReference type="SUPFAM" id="SSF48371">
    <property type="entry name" value="ARM repeat"/>
    <property type="match status" value="1"/>
</dbReference>
<feature type="domain" description="E3 ubiquitin-protein ligase TRIP12-like TPR repeats" evidence="5">
    <location>
        <begin position="81"/>
        <end position="258"/>
    </location>
</feature>
<proteinExistence type="predicted"/>
<feature type="compositionally biased region" description="Basic and acidic residues" evidence="4">
    <location>
        <begin position="45"/>
        <end position="61"/>
    </location>
</feature>
<organism evidence="6">
    <name type="scientific">Blastobotrys adeninivorans</name>
    <name type="common">Yeast</name>
    <name type="synonym">Arxula adeninivorans</name>
    <dbReference type="NCBI Taxonomy" id="409370"/>
    <lineage>
        <taxon>Eukaryota</taxon>
        <taxon>Fungi</taxon>
        <taxon>Dikarya</taxon>
        <taxon>Ascomycota</taxon>
        <taxon>Saccharomycotina</taxon>
        <taxon>Dipodascomycetes</taxon>
        <taxon>Dipodascales</taxon>
        <taxon>Trichomonascaceae</taxon>
        <taxon>Blastobotrys</taxon>
    </lineage>
</organism>
<keyword evidence="3" id="KW-0808">Transferase</keyword>
<dbReference type="GO" id="GO:0061630">
    <property type="term" value="F:ubiquitin protein ligase activity"/>
    <property type="evidence" value="ECO:0007669"/>
    <property type="project" value="UniProtKB-EC"/>
</dbReference>
<dbReference type="PANTHER" id="PTHR45670">
    <property type="entry name" value="E3 UBIQUITIN-PROTEIN LIGASE TRIP12"/>
    <property type="match status" value="1"/>
</dbReference>
<evidence type="ECO:0000256" key="2">
    <source>
        <dbReference type="ARBA" id="ARBA00012485"/>
    </source>
</evidence>
<dbReference type="InterPro" id="IPR011989">
    <property type="entry name" value="ARM-like"/>
</dbReference>
<evidence type="ECO:0000256" key="1">
    <source>
        <dbReference type="ARBA" id="ARBA00000885"/>
    </source>
</evidence>
<name>A0A060T386_BLAAD</name>
<dbReference type="Gene3D" id="1.25.10.10">
    <property type="entry name" value="Leucine-rich Repeat Variant"/>
    <property type="match status" value="1"/>
</dbReference>
<protein>
    <recommendedName>
        <fullName evidence="2">HECT-type E3 ubiquitin transferase</fullName>
        <ecNumber evidence="2">2.3.2.26</ecNumber>
    </recommendedName>
</protein>
<dbReference type="GO" id="GO:0016607">
    <property type="term" value="C:nuclear speck"/>
    <property type="evidence" value="ECO:0007669"/>
    <property type="project" value="TreeGrafter"/>
</dbReference>
<dbReference type="AlphaFoldDB" id="A0A060T386"/>
<gene>
    <name evidence="6" type="ORF">GNLVRS02_ARAD1C35310g</name>
</gene>
<evidence type="ECO:0000259" key="5">
    <source>
        <dbReference type="Pfam" id="PF25579"/>
    </source>
</evidence>
<feature type="compositionally biased region" description="Acidic residues" evidence="4">
    <location>
        <begin position="67"/>
        <end position="81"/>
    </location>
</feature>
<dbReference type="PANTHER" id="PTHR45670:SF1">
    <property type="entry name" value="E3 UBIQUITIN-PROTEIN LIGASE HECTD1"/>
    <property type="match status" value="1"/>
</dbReference>
<reference evidence="6" key="1">
    <citation type="submission" date="2014-02" db="EMBL/GenBank/DDBJ databases">
        <authorList>
            <person name="Genoscope - CEA"/>
        </authorList>
    </citation>
    <scope>NUCLEOTIDE SEQUENCE</scope>
    <source>
        <strain evidence="6">LS3</strain>
    </source>
</reference>
<comment type="catalytic activity">
    <reaction evidence="1">
        <text>S-ubiquitinyl-[E2 ubiquitin-conjugating enzyme]-L-cysteine + [acceptor protein]-L-lysine = [E2 ubiquitin-conjugating enzyme]-L-cysteine + N(6)-ubiquitinyl-[acceptor protein]-L-lysine.</text>
        <dbReference type="EC" id="2.3.2.26"/>
    </reaction>
</comment>
<feature type="compositionally biased region" description="Basic and acidic residues" evidence="4">
    <location>
        <begin position="19"/>
        <end position="37"/>
    </location>
</feature>
<accession>A0A060T386</accession>
<evidence type="ECO:0000256" key="3">
    <source>
        <dbReference type="ARBA" id="ARBA00022679"/>
    </source>
</evidence>
<dbReference type="GO" id="GO:0043161">
    <property type="term" value="P:proteasome-mediated ubiquitin-dependent protein catabolic process"/>
    <property type="evidence" value="ECO:0007669"/>
    <property type="project" value="TreeGrafter"/>
</dbReference>
<dbReference type="InterPro" id="IPR045322">
    <property type="entry name" value="HECTD1/TRIP12-like"/>
</dbReference>
<feature type="compositionally biased region" description="Acidic residues" evidence="4">
    <location>
        <begin position="90"/>
        <end position="113"/>
    </location>
</feature>
<dbReference type="Pfam" id="PF25579">
    <property type="entry name" value="TPR_TRIP12_N"/>
    <property type="match status" value="1"/>
</dbReference>
<dbReference type="EMBL" id="HG937693">
    <property type="protein sequence ID" value="CDP35428.1"/>
    <property type="molecule type" value="Genomic_DNA"/>
</dbReference>
<dbReference type="GO" id="GO:0000209">
    <property type="term" value="P:protein polyubiquitination"/>
    <property type="evidence" value="ECO:0007669"/>
    <property type="project" value="TreeGrafter"/>
</dbReference>
<evidence type="ECO:0000313" key="6">
    <source>
        <dbReference type="EMBL" id="CDP35428.1"/>
    </source>
</evidence>